<dbReference type="GO" id="GO:0044528">
    <property type="term" value="P:regulation of mitochondrial mRNA stability"/>
    <property type="evidence" value="ECO:0007669"/>
    <property type="project" value="TreeGrafter"/>
</dbReference>
<accession>A0AAD3D0T2</accession>
<sequence length="1122" mass="124821">MHSKWITLGLLVWINQQYNEVQVEAFIQTSITRNRQSLISPISKYRVRTYSSILHASSSTTGGAKKKAKKAKKKSKTKKFSKNLNAAKAINRELISSSTAQEILDIFVSKGGAKGFAGGDVFNSVNFSTCLHRLARFATQNDNYKHNNNKGGNRQNRNANGNKGMSVDEKRKKVLSDPRSAILFASLAEAIVEPSSNEALTFNNRELANLAWAIAKLKVAPPSHIYPISRSIEFIEKNKSKQELQNKGPDTVPVERKALTKDVLSTASKVRKEVLEVAKIRSSMSSAAERAAVKNKWIPSLSQLSAKLLDVIALQVLDQLDEFNSQELANLLYAFANAGRADHILFEALSEQLVKRLEDKSKFTSKDKKQRPKPQEFSNSVWAFASAGLRNEGQIKLIEAVADVLDYNDGAILKEFKPQELSNTAWGVATLLSRRNNGNADLNEREEQAAIRILRWVAKSLEERTDDFKSQEISNSVWAFATVGFGAATSSTQSNTNNEYIYLKTDDEEGDRNLVKRTLSAVINSALKRLPRFRPQELNNLTWGICRLGHYEEKMDDLFEGVGQELMKRHYYFKPQDIGTTLWSFATFGYFDEEVFRAAASELSLKRSHSFKPQELSNTVWALATAGAPVQYNTAFDTTIIPQSKRPSLPQIKSDPITLCFAAATTELMRRPENFKAQEIKDVLWSLSKAGIRHPGVFRSVAEHLVGSDADASMGKTGRGLEGFSPQGIGNLAWAFAKQAQLAADSNHSTIGSTGRLAVYETSCLDVGEQLIRRLFLRIAETGFTNMNRFKPQDISNSCWAFATLGLLHYSYFNFVSEHVKLRLASPKPICPGASTKWKAQEISNLIWAFATLNVESNDLIESFTPHIIRLCSLGKPSYSVGSIAQSIKRQEAANIAWSCAVLQEYPKELMPLLYTAMFGEDSTDPKYLQQVYDDDGVQKQSVMTMFYVQMALQMEAPSLGLKIPPNFPIGWQEGDSISKMQKMTANEVDNSMLQLTTSKLQQKVSQTLNNIGFDHKVEHVISTDDLEKDCGVYLSSVNQEFLSLDIANLEQKIGIEVDGPGHFVNVIDSSNDNTSNEIGGEISTGKGKRGWEFTANGSQQPTSHTLNGVKMKIQKSIAESF</sequence>
<feature type="compositionally biased region" description="Low complexity" evidence="1">
    <location>
        <begin position="149"/>
        <end position="164"/>
    </location>
</feature>
<dbReference type="InterPro" id="IPR050870">
    <property type="entry name" value="FAST_kinase"/>
</dbReference>
<reference evidence="2 3" key="1">
    <citation type="journal article" date="2021" name="Sci. Rep.">
        <title>The genome of the diatom Chaetoceros tenuissimus carries an ancient integrated fragment of an extant virus.</title>
        <authorList>
            <person name="Hongo Y."/>
            <person name="Kimura K."/>
            <person name="Takaki Y."/>
            <person name="Yoshida Y."/>
            <person name="Baba S."/>
            <person name="Kobayashi G."/>
            <person name="Nagasaki K."/>
            <person name="Hano T."/>
            <person name="Tomaru Y."/>
        </authorList>
    </citation>
    <scope>NUCLEOTIDE SEQUENCE [LARGE SCALE GENOMIC DNA]</scope>
    <source>
        <strain evidence="2 3">NIES-3715</strain>
    </source>
</reference>
<dbReference type="GO" id="GO:0005759">
    <property type="term" value="C:mitochondrial matrix"/>
    <property type="evidence" value="ECO:0007669"/>
    <property type="project" value="TreeGrafter"/>
</dbReference>
<keyword evidence="3" id="KW-1185">Reference proteome</keyword>
<dbReference type="PANTHER" id="PTHR21228:SF40">
    <property type="entry name" value="LD45607P"/>
    <property type="match status" value="1"/>
</dbReference>
<dbReference type="EMBL" id="BLLK01000047">
    <property type="protein sequence ID" value="GFH54430.1"/>
    <property type="molecule type" value="Genomic_DNA"/>
</dbReference>
<feature type="region of interest" description="Disordered" evidence="1">
    <location>
        <begin position="142"/>
        <end position="167"/>
    </location>
</feature>
<evidence type="ECO:0000313" key="2">
    <source>
        <dbReference type="EMBL" id="GFH54430.1"/>
    </source>
</evidence>
<dbReference type="Proteomes" id="UP001054902">
    <property type="component" value="Unassembled WGS sequence"/>
</dbReference>
<gene>
    <name evidence="2" type="ORF">CTEN210_10906</name>
</gene>
<dbReference type="AlphaFoldDB" id="A0AAD3D0T2"/>
<dbReference type="GO" id="GO:0000963">
    <property type="term" value="P:mitochondrial RNA processing"/>
    <property type="evidence" value="ECO:0007669"/>
    <property type="project" value="TreeGrafter"/>
</dbReference>
<protein>
    <submittedName>
        <fullName evidence="2">Uncharacterized protein</fullName>
    </submittedName>
</protein>
<proteinExistence type="predicted"/>
<dbReference type="GO" id="GO:0035770">
    <property type="term" value="C:ribonucleoprotein granule"/>
    <property type="evidence" value="ECO:0007669"/>
    <property type="project" value="TreeGrafter"/>
</dbReference>
<dbReference type="PANTHER" id="PTHR21228">
    <property type="entry name" value="FAST LEU-RICH DOMAIN-CONTAINING"/>
    <property type="match status" value="1"/>
</dbReference>
<comment type="caution">
    <text evidence="2">The sequence shown here is derived from an EMBL/GenBank/DDBJ whole genome shotgun (WGS) entry which is preliminary data.</text>
</comment>
<dbReference type="GO" id="GO:0003723">
    <property type="term" value="F:RNA binding"/>
    <property type="evidence" value="ECO:0007669"/>
    <property type="project" value="TreeGrafter"/>
</dbReference>
<organism evidence="2 3">
    <name type="scientific">Chaetoceros tenuissimus</name>
    <dbReference type="NCBI Taxonomy" id="426638"/>
    <lineage>
        <taxon>Eukaryota</taxon>
        <taxon>Sar</taxon>
        <taxon>Stramenopiles</taxon>
        <taxon>Ochrophyta</taxon>
        <taxon>Bacillariophyta</taxon>
        <taxon>Coscinodiscophyceae</taxon>
        <taxon>Chaetocerotophycidae</taxon>
        <taxon>Chaetocerotales</taxon>
        <taxon>Chaetocerotaceae</taxon>
        <taxon>Chaetoceros</taxon>
    </lineage>
</organism>
<name>A0AAD3D0T2_9STRA</name>
<evidence type="ECO:0000313" key="3">
    <source>
        <dbReference type="Proteomes" id="UP001054902"/>
    </source>
</evidence>
<evidence type="ECO:0000256" key="1">
    <source>
        <dbReference type="SAM" id="MobiDB-lite"/>
    </source>
</evidence>